<dbReference type="GO" id="GO:0008170">
    <property type="term" value="F:N-methyltransferase activity"/>
    <property type="evidence" value="ECO:0007669"/>
    <property type="project" value="InterPro"/>
</dbReference>
<name>A0AAU7JJ64_9HYPH</name>
<evidence type="ECO:0000256" key="3">
    <source>
        <dbReference type="ARBA" id="ARBA00022603"/>
    </source>
</evidence>
<feature type="domain" description="Type II methyltransferase M.Eco57I C-terminal" evidence="8">
    <location>
        <begin position="261"/>
        <end position="491"/>
    </location>
</feature>
<gene>
    <name evidence="9" type="ORF">ABEG18_05335</name>
</gene>
<dbReference type="GO" id="GO:0003677">
    <property type="term" value="F:DNA binding"/>
    <property type="evidence" value="ECO:0007669"/>
    <property type="project" value="InterPro"/>
</dbReference>
<evidence type="ECO:0000256" key="6">
    <source>
        <dbReference type="ARBA" id="ARBA00047942"/>
    </source>
</evidence>
<dbReference type="AlphaFoldDB" id="A0AAU7JJ64"/>
<keyword evidence="5" id="KW-0949">S-adenosyl-L-methionine</keyword>
<dbReference type="InterPro" id="IPR054520">
    <property type="entry name" value="M_Eco57I_C"/>
</dbReference>
<dbReference type="RefSeq" id="WP_406857060.1">
    <property type="nucleotide sequence ID" value="NZ_CP157484.1"/>
</dbReference>
<dbReference type="SUPFAM" id="SSF53335">
    <property type="entry name" value="S-adenosyl-L-methionine-dependent methyltransferases"/>
    <property type="match status" value="1"/>
</dbReference>
<dbReference type="InterPro" id="IPR003356">
    <property type="entry name" value="DNA_methylase_A-5"/>
</dbReference>
<dbReference type="EMBL" id="CP157484">
    <property type="protein sequence ID" value="XBO40205.1"/>
    <property type="molecule type" value="Genomic_DNA"/>
</dbReference>
<comment type="similarity">
    <text evidence="1">Belongs to the N(4)/N(6)-methyltransferase family.</text>
</comment>
<dbReference type="Gene3D" id="3.40.50.150">
    <property type="entry name" value="Vaccinia Virus protein VP39"/>
    <property type="match status" value="1"/>
</dbReference>
<evidence type="ECO:0000256" key="2">
    <source>
        <dbReference type="ARBA" id="ARBA00011900"/>
    </source>
</evidence>
<dbReference type="GO" id="GO:0009007">
    <property type="term" value="F:site-specific DNA-methyltransferase (adenine-specific) activity"/>
    <property type="evidence" value="ECO:0007669"/>
    <property type="project" value="UniProtKB-EC"/>
</dbReference>
<dbReference type="InterPro" id="IPR029063">
    <property type="entry name" value="SAM-dependent_MTases_sf"/>
</dbReference>
<organism evidence="9">
    <name type="scientific">Alsobacter sp. KACC 23698</name>
    <dbReference type="NCBI Taxonomy" id="3149229"/>
    <lineage>
        <taxon>Bacteria</taxon>
        <taxon>Pseudomonadati</taxon>
        <taxon>Pseudomonadota</taxon>
        <taxon>Alphaproteobacteria</taxon>
        <taxon>Hyphomicrobiales</taxon>
        <taxon>Alsobacteraceae</taxon>
        <taxon>Alsobacter</taxon>
    </lineage>
</organism>
<dbReference type="EC" id="2.1.1.72" evidence="2"/>
<keyword evidence="4" id="KW-0808">Transferase</keyword>
<dbReference type="PRINTS" id="PR00507">
    <property type="entry name" value="N12N6MTFRASE"/>
</dbReference>
<dbReference type="REBASE" id="836609">
    <property type="entry name" value="M.Asp23698ORF5335P"/>
</dbReference>
<evidence type="ECO:0000256" key="5">
    <source>
        <dbReference type="ARBA" id="ARBA00022691"/>
    </source>
</evidence>
<evidence type="ECO:0000313" key="9">
    <source>
        <dbReference type="EMBL" id="XBO40205.1"/>
    </source>
</evidence>
<dbReference type="GO" id="GO:0032259">
    <property type="term" value="P:methylation"/>
    <property type="evidence" value="ECO:0007669"/>
    <property type="project" value="UniProtKB-KW"/>
</dbReference>
<dbReference type="PANTHER" id="PTHR33841:SF5">
    <property type="entry name" value="DNA METHYLASE (MODIFICATION METHYLASE) (METHYLTRANSFERASE)-RELATED"/>
    <property type="match status" value="1"/>
</dbReference>
<evidence type="ECO:0000256" key="1">
    <source>
        <dbReference type="ARBA" id="ARBA00006594"/>
    </source>
</evidence>
<feature type="domain" description="DNA methylase adenine-specific" evidence="7">
    <location>
        <begin position="24"/>
        <end position="74"/>
    </location>
</feature>
<keyword evidence="3 9" id="KW-0489">Methyltransferase</keyword>
<dbReference type="InterPro" id="IPR050953">
    <property type="entry name" value="N4_N6_ade-DNA_methylase"/>
</dbReference>
<evidence type="ECO:0000256" key="4">
    <source>
        <dbReference type="ARBA" id="ARBA00022679"/>
    </source>
</evidence>
<reference evidence="9" key="1">
    <citation type="submission" date="2024-05" db="EMBL/GenBank/DDBJ databases">
        <authorList>
            <person name="Kim S."/>
            <person name="Heo J."/>
            <person name="Choi H."/>
            <person name="Choi Y."/>
            <person name="Kwon S.-W."/>
            <person name="Kim Y."/>
        </authorList>
    </citation>
    <scope>NUCLEOTIDE SEQUENCE</scope>
    <source>
        <strain evidence="9">KACC 23698</strain>
    </source>
</reference>
<evidence type="ECO:0000259" key="7">
    <source>
        <dbReference type="Pfam" id="PF02384"/>
    </source>
</evidence>
<accession>A0AAU7JJ64</accession>
<dbReference type="Pfam" id="PF02384">
    <property type="entry name" value="N6_Mtase"/>
    <property type="match status" value="1"/>
</dbReference>
<protein>
    <recommendedName>
        <fullName evidence="2">site-specific DNA-methyltransferase (adenine-specific)</fullName>
        <ecNumber evidence="2">2.1.1.72</ecNumber>
    </recommendedName>
</protein>
<evidence type="ECO:0000259" key="8">
    <source>
        <dbReference type="Pfam" id="PF22837"/>
    </source>
</evidence>
<comment type="catalytic activity">
    <reaction evidence="6">
        <text>a 2'-deoxyadenosine in DNA + S-adenosyl-L-methionine = an N(6)-methyl-2'-deoxyadenosine in DNA + S-adenosyl-L-homocysteine + H(+)</text>
        <dbReference type="Rhea" id="RHEA:15197"/>
        <dbReference type="Rhea" id="RHEA-COMP:12418"/>
        <dbReference type="Rhea" id="RHEA-COMP:12419"/>
        <dbReference type="ChEBI" id="CHEBI:15378"/>
        <dbReference type="ChEBI" id="CHEBI:57856"/>
        <dbReference type="ChEBI" id="CHEBI:59789"/>
        <dbReference type="ChEBI" id="CHEBI:90615"/>
        <dbReference type="ChEBI" id="CHEBI:90616"/>
        <dbReference type="EC" id="2.1.1.72"/>
    </reaction>
</comment>
<dbReference type="PANTHER" id="PTHR33841">
    <property type="entry name" value="DNA METHYLTRANSFERASE YEEA-RELATED"/>
    <property type="match status" value="1"/>
</dbReference>
<dbReference type="Pfam" id="PF22837">
    <property type="entry name" value="M_Eco57I_C"/>
    <property type="match status" value="1"/>
</dbReference>
<proteinExistence type="inferred from homology"/>
<sequence length="507" mass="55790">MRIRGGTTFTSAPLLQADIPEFCQKRSGAFFTPEDVARALVAWVDPSEPDRLLDPSCGDGQFLALHRRCVGVEQNPRSAAAAVTAAPWALVHEGDFFDWAARTSERFECAAGNPPFIRYQTFKGEKRRRALELCARQGVAFSGLTSSWAPFLVATASLLKPGGRFAFVTPAAIGHAPYAAPLLEHLVATFAAVHVVAIREKLFPFLSEDCWLLFAGGRGGTATHIDLTVVERFAPDPQRPEPTVKIALDEWRAVWGRRLRPYLLPRDVRQLYAAAAWEEDSRRLGDFASVGTGYLSGDNDFFHLRPSTAQRLGIPSAFLHPSLRSGKGIRNGAITKATVAGWTQNDEQVFLLKLGRNARLPAPVKAYLDSAAGQIARVSYKCKNREPWHVVPNVRIPEFMMSYMSGRSVKLIRNEAGVTCSNSVHALRVDDPVTARKLLPLWASPFVRLSCELEGHALGGGVLKLEPREAAQVLFPSAKASKKMSADGLEEAIGVLQRWRHYGERTN</sequence>